<keyword evidence="2" id="KW-1185">Reference proteome</keyword>
<evidence type="ECO:0008006" key="3">
    <source>
        <dbReference type="Google" id="ProtNLM"/>
    </source>
</evidence>
<dbReference type="EMBL" id="CP139960">
    <property type="protein sequence ID" value="WQD40341.1"/>
    <property type="molecule type" value="Genomic_DNA"/>
</dbReference>
<evidence type="ECO:0000313" key="1">
    <source>
        <dbReference type="EMBL" id="WQD40341.1"/>
    </source>
</evidence>
<protein>
    <recommendedName>
        <fullName evidence="3">Lipoprotein</fullName>
    </recommendedName>
</protein>
<name>A0ABZ0WAX5_9BACT</name>
<sequence>MKKIILLLSVCVILLNACGTKDKKSAKGNWAQSERKEFMRNCISSAKKTYEERGQQPDSAVITCMCQFSGEMIEEQHAYKDAGKIAPNDIKIIMEGAAKKCLAR</sequence>
<organism evidence="1 2">
    <name type="scientific">Niabella yanshanensis</name>
    <dbReference type="NCBI Taxonomy" id="577386"/>
    <lineage>
        <taxon>Bacteria</taxon>
        <taxon>Pseudomonadati</taxon>
        <taxon>Bacteroidota</taxon>
        <taxon>Chitinophagia</taxon>
        <taxon>Chitinophagales</taxon>
        <taxon>Chitinophagaceae</taxon>
        <taxon>Niabella</taxon>
    </lineage>
</organism>
<reference evidence="1 2" key="1">
    <citation type="submission" date="2023-12" db="EMBL/GenBank/DDBJ databases">
        <title>Genome sequencing and assembly of bacterial species from a model synthetic community.</title>
        <authorList>
            <person name="Hogle S.L."/>
        </authorList>
    </citation>
    <scope>NUCLEOTIDE SEQUENCE [LARGE SCALE GENOMIC DNA]</scope>
    <source>
        <strain evidence="1 2">HAMBI_3031</strain>
    </source>
</reference>
<evidence type="ECO:0000313" key="2">
    <source>
        <dbReference type="Proteomes" id="UP001325680"/>
    </source>
</evidence>
<dbReference type="RefSeq" id="WP_114792039.1">
    <property type="nucleotide sequence ID" value="NZ_CP139960.1"/>
</dbReference>
<proteinExistence type="predicted"/>
<accession>A0ABZ0WAX5</accession>
<dbReference type="Proteomes" id="UP001325680">
    <property type="component" value="Chromosome"/>
</dbReference>
<gene>
    <name evidence="1" type="ORF">U0035_09310</name>
</gene>